<protein>
    <recommendedName>
        <fullName evidence="2">Beta-lactamase-related domain-containing protein</fullName>
    </recommendedName>
</protein>
<feature type="chain" id="PRO_5016290107" description="Beta-lactamase-related domain-containing protein" evidence="1">
    <location>
        <begin position="23"/>
        <end position="403"/>
    </location>
</feature>
<dbReference type="InterPro" id="IPR050789">
    <property type="entry name" value="Diverse_Enzym_Activities"/>
</dbReference>
<accession>A0A316TVU6</accession>
<sequence>MKNIKSLLLPFLFLFLFLSALVGCTAGNQETDSQELSEYFDASTLPAAVMGSVSATEDTEWHTFGPSVWDEEEAVTEDHIFRIFSMTKAITSVAAMQLVEQGLIGLDEPLNELMPELASIPILTESGELVQSDAPVTLRQLLTHTAGFGYDFTSERLAAFNPDDWEYADKPRLFEPGARWHYGTSTDWAGKVVEKVSGQDLETYFRENITGPLGMDRTWFNVPDSLKENIVSWGTRDSTGFSEYDRIPQQPAAEYSGGGGLYGSPADYLTFLTCLLNDGQYENGQILQPETVAMLFENQLPEGMTMDHNLPEEGLPPVVGAFPDETDTFGLAWAIEASEDEDVRSKGAAYWAGIANSYYTIDRVNGIAVVYFTQFLPFNDKESHDFYRLYEEQVFSGMGIGNE</sequence>
<dbReference type="Gene3D" id="3.40.710.10">
    <property type="entry name" value="DD-peptidase/beta-lactamase superfamily"/>
    <property type="match status" value="1"/>
</dbReference>
<feature type="signal peptide" evidence="1">
    <location>
        <begin position="1"/>
        <end position="22"/>
    </location>
</feature>
<proteinExistence type="predicted"/>
<comment type="caution">
    <text evidence="3">The sequence shown here is derived from an EMBL/GenBank/DDBJ whole genome shotgun (WGS) entry which is preliminary data.</text>
</comment>
<gene>
    <name evidence="3" type="ORF">DDZ15_03185</name>
</gene>
<dbReference type="PANTHER" id="PTHR43283">
    <property type="entry name" value="BETA-LACTAMASE-RELATED"/>
    <property type="match status" value="1"/>
</dbReference>
<evidence type="ECO:0000259" key="2">
    <source>
        <dbReference type="Pfam" id="PF00144"/>
    </source>
</evidence>
<feature type="domain" description="Beta-lactamase-related" evidence="2">
    <location>
        <begin position="65"/>
        <end position="388"/>
    </location>
</feature>
<reference evidence="3 4" key="1">
    <citation type="submission" date="2018-05" db="EMBL/GenBank/DDBJ databases">
        <title>Rhodohalobacter halophilus gen. nov., sp. nov., a moderately halophilic member of the family Balneolaceae.</title>
        <authorList>
            <person name="Liu Z.-W."/>
        </authorList>
    </citation>
    <scope>NUCLEOTIDE SEQUENCE [LARGE SCALE GENOMIC DNA]</scope>
    <source>
        <strain evidence="3 4">8A47</strain>
    </source>
</reference>
<dbReference type="OrthoDB" id="9793489at2"/>
<dbReference type="InterPro" id="IPR001466">
    <property type="entry name" value="Beta-lactam-related"/>
</dbReference>
<evidence type="ECO:0000256" key="1">
    <source>
        <dbReference type="SAM" id="SignalP"/>
    </source>
</evidence>
<dbReference type="PANTHER" id="PTHR43283:SF3">
    <property type="entry name" value="BETA-LACTAMASE FAMILY PROTEIN (AFU_ORTHOLOGUE AFUA_5G07500)"/>
    <property type="match status" value="1"/>
</dbReference>
<dbReference type="RefSeq" id="WP_109644823.1">
    <property type="nucleotide sequence ID" value="NZ_QGGB01000003.1"/>
</dbReference>
<dbReference type="SUPFAM" id="SSF56601">
    <property type="entry name" value="beta-lactamase/transpeptidase-like"/>
    <property type="match status" value="1"/>
</dbReference>
<name>A0A316TVU6_9BACT</name>
<dbReference type="EMBL" id="QGGB01000003">
    <property type="protein sequence ID" value="PWN07285.1"/>
    <property type="molecule type" value="Genomic_DNA"/>
</dbReference>
<dbReference type="AlphaFoldDB" id="A0A316TVU6"/>
<evidence type="ECO:0000313" key="3">
    <source>
        <dbReference type="EMBL" id="PWN07285.1"/>
    </source>
</evidence>
<dbReference type="Proteomes" id="UP000245533">
    <property type="component" value="Unassembled WGS sequence"/>
</dbReference>
<dbReference type="InterPro" id="IPR012338">
    <property type="entry name" value="Beta-lactam/transpept-like"/>
</dbReference>
<evidence type="ECO:0000313" key="4">
    <source>
        <dbReference type="Proteomes" id="UP000245533"/>
    </source>
</evidence>
<organism evidence="3 4">
    <name type="scientific">Rhodohalobacter mucosus</name>
    <dbReference type="NCBI Taxonomy" id="2079485"/>
    <lineage>
        <taxon>Bacteria</taxon>
        <taxon>Pseudomonadati</taxon>
        <taxon>Balneolota</taxon>
        <taxon>Balneolia</taxon>
        <taxon>Balneolales</taxon>
        <taxon>Balneolaceae</taxon>
        <taxon>Rhodohalobacter</taxon>
    </lineage>
</organism>
<dbReference type="PROSITE" id="PS51257">
    <property type="entry name" value="PROKAR_LIPOPROTEIN"/>
    <property type="match status" value="1"/>
</dbReference>
<keyword evidence="4" id="KW-1185">Reference proteome</keyword>
<keyword evidence="1" id="KW-0732">Signal</keyword>
<dbReference type="Pfam" id="PF00144">
    <property type="entry name" value="Beta-lactamase"/>
    <property type="match status" value="1"/>
</dbReference>